<comment type="caution">
    <text evidence="11">The sequence shown here is derived from an EMBL/GenBank/DDBJ whole genome shotgun (WGS) entry which is preliminary data.</text>
</comment>
<dbReference type="PANTHER" id="PTHR11506">
    <property type="entry name" value="LYSOSOME-ASSOCIATED MEMBRANE GLYCOPROTEIN"/>
    <property type="match status" value="1"/>
</dbReference>
<keyword evidence="3" id="KW-0732">Signal</keyword>
<evidence type="ECO:0000313" key="12">
    <source>
        <dbReference type="Proteomes" id="UP000582182"/>
    </source>
</evidence>
<feature type="region of interest" description="Disordered" evidence="9">
    <location>
        <begin position="68"/>
        <end position="119"/>
    </location>
</feature>
<gene>
    <name evidence="11" type="primary">Lamp3</name>
    <name evidence="11" type="ORF">TURVEL_R07252</name>
</gene>
<dbReference type="OrthoDB" id="9428839at2759"/>
<evidence type="ECO:0000256" key="3">
    <source>
        <dbReference type="ARBA" id="ARBA00022729"/>
    </source>
</evidence>
<sequence length="187" mass="19559">ANQATTQGMETATATVENTSIQPVSSTKQGRTDLSTQETAGATNTTINHTAPNTTTATAATVQTVKPTTGLENHTTVSKSPATTATTSTTTIHPGTQTTSTSTTVRPTLGPQPSSIPTGTYAVSSRNITCVKATMGLQLMGHNTQMKRMEYLTVNPNTTQTTGSCKKAQSELNVTFNGGFVHFTFVK</sequence>
<evidence type="ECO:0000256" key="1">
    <source>
        <dbReference type="ARBA" id="ARBA00004530"/>
    </source>
</evidence>
<dbReference type="PROSITE" id="PS51407">
    <property type="entry name" value="LAMP_3"/>
    <property type="match status" value="1"/>
</dbReference>
<proteinExistence type="inferred from homology"/>
<evidence type="ECO:0000256" key="6">
    <source>
        <dbReference type="ARBA" id="ARBA00023136"/>
    </source>
</evidence>
<reference evidence="11 12" key="1">
    <citation type="submission" date="2019-09" db="EMBL/GenBank/DDBJ databases">
        <title>Bird 10,000 Genomes (B10K) Project - Family phase.</title>
        <authorList>
            <person name="Zhang G."/>
        </authorList>
    </citation>
    <scope>NUCLEOTIDE SEQUENCE [LARGE SCALE GENOMIC DNA]</scope>
    <source>
        <strain evidence="11">B10K-DU-029-46</strain>
    </source>
</reference>
<feature type="non-terminal residue" evidence="11">
    <location>
        <position position="187"/>
    </location>
</feature>
<evidence type="ECO:0000256" key="9">
    <source>
        <dbReference type="SAM" id="MobiDB-lite"/>
    </source>
</evidence>
<keyword evidence="5" id="KW-1133">Transmembrane helix</keyword>
<dbReference type="Pfam" id="PF01299">
    <property type="entry name" value="Lamp2-like_luminal"/>
    <property type="match status" value="1"/>
</dbReference>
<comment type="subcellular location">
    <subcellularLocation>
        <location evidence="1">Endosome membrane</location>
        <topology evidence="1">Single-pass type I membrane protein</topology>
    </subcellularLocation>
    <subcellularLocation>
        <location evidence="8">Lysosome membrane</location>
        <topology evidence="8">Single-pass type I membrane protein</topology>
    </subcellularLocation>
</comment>
<dbReference type="InterPro" id="IPR002000">
    <property type="entry name" value="Lysosome-assoc_membr_glycop"/>
</dbReference>
<evidence type="ECO:0000259" key="10">
    <source>
        <dbReference type="Pfam" id="PF01299"/>
    </source>
</evidence>
<keyword evidence="6 8" id="KW-0472">Membrane</keyword>
<feature type="compositionally biased region" description="Polar residues" evidence="9">
    <location>
        <begin position="1"/>
        <end position="41"/>
    </location>
</feature>
<dbReference type="GO" id="GO:0031902">
    <property type="term" value="C:late endosome membrane"/>
    <property type="evidence" value="ECO:0007669"/>
    <property type="project" value="TreeGrafter"/>
</dbReference>
<feature type="domain" description="Lysosome-associated membrane glycoprotein 2-like luminal" evidence="10">
    <location>
        <begin position="118"/>
        <end position="186"/>
    </location>
</feature>
<dbReference type="GO" id="GO:0005886">
    <property type="term" value="C:plasma membrane"/>
    <property type="evidence" value="ECO:0007669"/>
    <property type="project" value="TreeGrafter"/>
</dbReference>
<dbReference type="PANTHER" id="PTHR11506:SF30">
    <property type="entry name" value="LYSOSOME-ASSOCIATED MEMBRANE GLYCOPROTEIN 3"/>
    <property type="match status" value="1"/>
</dbReference>
<feature type="compositionally biased region" description="Low complexity" evidence="9">
    <location>
        <begin position="68"/>
        <end position="108"/>
    </location>
</feature>
<keyword evidence="4" id="KW-0967">Endosome</keyword>
<dbReference type="GO" id="GO:0072594">
    <property type="term" value="P:establishment of protein localization to organelle"/>
    <property type="evidence" value="ECO:0007669"/>
    <property type="project" value="TreeGrafter"/>
</dbReference>
<comment type="similarity">
    <text evidence="8">Belongs to the LAMP family.</text>
</comment>
<evidence type="ECO:0000256" key="5">
    <source>
        <dbReference type="ARBA" id="ARBA00022989"/>
    </source>
</evidence>
<dbReference type="GO" id="GO:0005765">
    <property type="term" value="C:lysosomal membrane"/>
    <property type="evidence" value="ECO:0007669"/>
    <property type="project" value="UniProtKB-SubCell"/>
</dbReference>
<keyword evidence="8" id="KW-0458">Lysosome</keyword>
<feature type="region of interest" description="Disordered" evidence="9">
    <location>
        <begin position="1"/>
        <end position="51"/>
    </location>
</feature>
<dbReference type="EMBL" id="VZTY01024315">
    <property type="protein sequence ID" value="NXU55654.1"/>
    <property type="molecule type" value="Genomic_DNA"/>
</dbReference>
<dbReference type="InterPro" id="IPR048528">
    <property type="entry name" value="Lamp2-like_luminal"/>
</dbReference>
<evidence type="ECO:0000256" key="4">
    <source>
        <dbReference type="ARBA" id="ARBA00022753"/>
    </source>
</evidence>
<keyword evidence="12" id="KW-1185">Reference proteome</keyword>
<organism evidence="11 12">
    <name type="scientific">Turnix velox</name>
    <name type="common">Little buttonquail</name>
    <dbReference type="NCBI Taxonomy" id="2529409"/>
    <lineage>
        <taxon>Eukaryota</taxon>
        <taxon>Metazoa</taxon>
        <taxon>Chordata</taxon>
        <taxon>Craniata</taxon>
        <taxon>Vertebrata</taxon>
        <taxon>Euteleostomi</taxon>
        <taxon>Archelosauria</taxon>
        <taxon>Archosauria</taxon>
        <taxon>Dinosauria</taxon>
        <taxon>Saurischia</taxon>
        <taxon>Theropoda</taxon>
        <taxon>Coelurosauria</taxon>
        <taxon>Aves</taxon>
        <taxon>Neognathae</taxon>
        <taxon>Neoaves</taxon>
        <taxon>Charadriiformes</taxon>
        <taxon>Turnicidae</taxon>
        <taxon>Turnix</taxon>
    </lineage>
</organism>
<feature type="non-terminal residue" evidence="11">
    <location>
        <position position="1"/>
    </location>
</feature>
<protein>
    <submittedName>
        <fullName evidence="11">LAMP3 protein</fullName>
    </submittedName>
</protein>
<accession>A0A7L3LNI7</accession>
<keyword evidence="2 8" id="KW-0812">Transmembrane</keyword>
<feature type="compositionally biased region" description="Low complexity" evidence="9">
    <location>
        <begin position="42"/>
        <end position="51"/>
    </location>
</feature>
<dbReference type="Gene3D" id="2.40.160.110">
    <property type="match status" value="1"/>
</dbReference>
<evidence type="ECO:0000256" key="7">
    <source>
        <dbReference type="ARBA" id="ARBA00023180"/>
    </source>
</evidence>
<evidence type="ECO:0000313" key="11">
    <source>
        <dbReference type="EMBL" id="NXU55654.1"/>
    </source>
</evidence>
<evidence type="ECO:0000256" key="8">
    <source>
        <dbReference type="PROSITE-ProRule" id="PRU00740"/>
    </source>
</evidence>
<comment type="caution">
    <text evidence="8">Lacks conserved residue(s) required for the propagation of feature annotation.</text>
</comment>
<keyword evidence="7" id="KW-0325">Glycoprotein</keyword>
<name>A0A7L3LNI7_9CHAR</name>
<dbReference type="Proteomes" id="UP000582182">
    <property type="component" value="Unassembled WGS sequence"/>
</dbReference>
<dbReference type="AlphaFoldDB" id="A0A7L3LNI7"/>
<evidence type="ECO:0000256" key="2">
    <source>
        <dbReference type="ARBA" id="ARBA00022692"/>
    </source>
</evidence>